<dbReference type="EMBL" id="JAOTPL010000006">
    <property type="protein sequence ID" value="MCU7694086.1"/>
    <property type="molecule type" value="Genomic_DNA"/>
</dbReference>
<evidence type="ECO:0000313" key="2">
    <source>
        <dbReference type="EMBL" id="MCU7694086.1"/>
    </source>
</evidence>
<dbReference type="InterPro" id="IPR029057">
    <property type="entry name" value="PRTase-like"/>
</dbReference>
<protein>
    <submittedName>
        <fullName evidence="2">Phosphoribosyltransferase family protein</fullName>
    </submittedName>
</protein>
<dbReference type="InterPro" id="IPR050137">
    <property type="entry name" value="PyrR_bifunctional"/>
</dbReference>
<dbReference type="RefSeq" id="WP_263037572.1">
    <property type="nucleotide sequence ID" value="NZ_JAOTPL010000006.1"/>
</dbReference>
<keyword evidence="2" id="KW-0808">Transferase</keyword>
<dbReference type="Proteomes" id="UP001209317">
    <property type="component" value="Unassembled WGS sequence"/>
</dbReference>
<dbReference type="InterPro" id="IPR000836">
    <property type="entry name" value="PRTase_dom"/>
</dbReference>
<feature type="domain" description="Phosphoribosyltransferase" evidence="1">
    <location>
        <begin position="15"/>
        <end position="147"/>
    </location>
</feature>
<keyword evidence="2" id="KW-0328">Glycosyltransferase</keyword>
<evidence type="ECO:0000313" key="3">
    <source>
        <dbReference type="Proteomes" id="UP001209317"/>
    </source>
</evidence>
<dbReference type="SUPFAM" id="SSF53271">
    <property type="entry name" value="PRTase-like"/>
    <property type="match status" value="1"/>
</dbReference>
<proteinExistence type="predicted"/>
<gene>
    <name evidence="2" type="ORF">OD355_06090</name>
</gene>
<reference evidence="2" key="1">
    <citation type="submission" date="2022-10" db="EMBL/GenBank/DDBJ databases">
        <authorList>
            <person name="Kim H.S."/>
            <person name="Kim J.-S."/>
            <person name="Suh M.K."/>
            <person name="Eom M.K."/>
            <person name="Lee J.-S."/>
        </authorList>
    </citation>
    <scope>NUCLEOTIDE SEQUENCE</scope>
    <source>
        <strain evidence="2">LIP-5</strain>
    </source>
</reference>
<dbReference type="CDD" id="cd06223">
    <property type="entry name" value="PRTases_typeI"/>
    <property type="match status" value="1"/>
</dbReference>
<dbReference type="AlphaFoldDB" id="A0AAE3IN91"/>
<accession>A0AAE3IN91</accession>
<evidence type="ECO:0000259" key="1">
    <source>
        <dbReference type="Pfam" id="PF00156"/>
    </source>
</evidence>
<sequence length="168" mass="18756">MIKENFILSREEANHKLERMALQIAERLKGDNAPVVLIGVAHAGTIIAEKLHAYLQKYISGTIEILTVQLNKRAPKEVTFSKDIDATDKNIIVVDDVTNSGRTLLYAVKPLLSFIPKRIQTLVVIERMHRHFPVKPDYVGMSVATPGNENIVVVIEGQEVTGAYVDRL</sequence>
<dbReference type="Gene3D" id="3.40.50.2020">
    <property type="match status" value="1"/>
</dbReference>
<comment type="caution">
    <text evidence="2">The sequence shown here is derived from an EMBL/GenBank/DDBJ whole genome shotgun (WGS) entry which is preliminary data.</text>
</comment>
<dbReference type="PANTHER" id="PTHR11608">
    <property type="entry name" value="BIFUNCTIONAL PROTEIN PYRR"/>
    <property type="match status" value="1"/>
</dbReference>
<keyword evidence="3" id="KW-1185">Reference proteome</keyword>
<dbReference type="PANTHER" id="PTHR11608:SF0">
    <property type="entry name" value="BIFUNCTIONAL PROTEIN PYRR"/>
    <property type="match status" value="1"/>
</dbReference>
<dbReference type="GO" id="GO:0016757">
    <property type="term" value="F:glycosyltransferase activity"/>
    <property type="evidence" value="ECO:0007669"/>
    <property type="project" value="UniProtKB-KW"/>
</dbReference>
<dbReference type="Pfam" id="PF00156">
    <property type="entry name" value="Pribosyltran"/>
    <property type="match status" value="1"/>
</dbReference>
<name>A0AAE3IN91_9BACT</name>
<organism evidence="2 3">
    <name type="scientific">Haoranjiania flava</name>
    <dbReference type="NCBI Taxonomy" id="1856322"/>
    <lineage>
        <taxon>Bacteria</taxon>
        <taxon>Pseudomonadati</taxon>
        <taxon>Bacteroidota</taxon>
        <taxon>Chitinophagia</taxon>
        <taxon>Chitinophagales</taxon>
        <taxon>Chitinophagaceae</taxon>
        <taxon>Haoranjiania</taxon>
    </lineage>
</organism>